<evidence type="ECO:0000313" key="2">
    <source>
        <dbReference type="EMBL" id="TWT21079.1"/>
    </source>
</evidence>
<evidence type="ECO:0000256" key="1">
    <source>
        <dbReference type="SAM" id="SignalP"/>
    </source>
</evidence>
<organism evidence="2 3">
    <name type="scientific">Luteimonas marina</name>
    <dbReference type="NCBI Taxonomy" id="488485"/>
    <lineage>
        <taxon>Bacteria</taxon>
        <taxon>Pseudomonadati</taxon>
        <taxon>Pseudomonadota</taxon>
        <taxon>Gammaproteobacteria</taxon>
        <taxon>Lysobacterales</taxon>
        <taxon>Lysobacteraceae</taxon>
        <taxon>Luteimonas</taxon>
    </lineage>
</organism>
<sequence length="143" mass="13832">MAIPTRLLFAAALAASLSAAPAIAQDGAATLRIESGSAMVSTDGEFTTAASGTQVAPGNRVMLPEGSRATLVYPNGCTQPLREGGTYTVPATCVAAAGSSGGAGAGVDYAGLGIVTGLVVAGAAGLASMDQQDVVTPPPPVSR</sequence>
<feature type="signal peptide" evidence="1">
    <location>
        <begin position="1"/>
        <end position="24"/>
    </location>
</feature>
<dbReference type="EMBL" id="VOHK01000003">
    <property type="protein sequence ID" value="TWT21079.1"/>
    <property type="molecule type" value="Genomic_DNA"/>
</dbReference>
<gene>
    <name evidence="2" type="ORF">FQY83_06870</name>
</gene>
<feature type="chain" id="PRO_5022927964" evidence="1">
    <location>
        <begin position="25"/>
        <end position="143"/>
    </location>
</feature>
<keyword evidence="1" id="KW-0732">Signal</keyword>
<reference evidence="2 3" key="1">
    <citation type="journal article" date="2008" name="Int. J. Syst. Evol. Microbiol.">
        <title>Luteimonas marina sp. nov., isolated from seawater.</title>
        <authorList>
            <person name="Baik K.S."/>
            <person name="Park S.C."/>
            <person name="Kim M.S."/>
            <person name="Kim E.M."/>
            <person name="Park C."/>
            <person name="Chun J."/>
            <person name="Seong C.N."/>
        </authorList>
    </citation>
    <scope>NUCLEOTIDE SEQUENCE [LARGE SCALE GENOMIC DNA]</scope>
    <source>
        <strain evidence="2 3">FR1330</strain>
    </source>
</reference>
<comment type="caution">
    <text evidence="2">The sequence shown here is derived from an EMBL/GenBank/DDBJ whole genome shotgun (WGS) entry which is preliminary data.</text>
</comment>
<keyword evidence="3" id="KW-1185">Reference proteome</keyword>
<dbReference type="RefSeq" id="WP_146386455.1">
    <property type="nucleotide sequence ID" value="NZ_VOHK01000003.1"/>
</dbReference>
<dbReference type="AlphaFoldDB" id="A0A5C5U5K2"/>
<name>A0A5C5U5K2_9GAMM</name>
<protein>
    <submittedName>
        <fullName evidence="2">Uncharacterized protein</fullName>
    </submittedName>
</protein>
<accession>A0A5C5U5K2</accession>
<dbReference type="OrthoDB" id="5976207at2"/>
<proteinExistence type="predicted"/>
<evidence type="ECO:0000313" key="3">
    <source>
        <dbReference type="Proteomes" id="UP000319980"/>
    </source>
</evidence>
<dbReference type="Proteomes" id="UP000319980">
    <property type="component" value="Unassembled WGS sequence"/>
</dbReference>